<feature type="compositionally biased region" description="Basic and acidic residues" evidence="1">
    <location>
        <begin position="1"/>
        <end position="19"/>
    </location>
</feature>
<dbReference type="Proteomes" id="UP000589036">
    <property type="component" value="Unassembled WGS sequence"/>
</dbReference>
<evidence type="ECO:0000313" key="2">
    <source>
        <dbReference type="EMBL" id="NYE48278.1"/>
    </source>
</evidence>
<gene>
    <name evidence="2" type="ORF">HDA32_003398</name>
</gene>
<reference evidence="2 3" key="1">
    <citation type="submission" date="2020-07" db="EMBL/GenBank/DDBJ databases">
        <title>Sequencing the genomes of 1000 actinobacteria strains.</title>
        <authorList>
            <person name="Klenk H.-P."/>
        </authorList>
    </citation>
    <scope>NUCLEOTIDE SEQUENCE [LARGE SCALE GENOMIC DNA]</scope>
    <source>
        <strain evidence="2 3">CXB654</strain>
    </source>
</reference>
<feature type="region of interest" description="Disordered" evidence="1">
    <location>
        <begin position="1"/>
        <end position="26"/>
    </location>
</feature>
<dbReference type="EMBL" id="JACCCC010000001">
    <property type="protein sequence ID" value="NYE48278.1"/>
    <property type="molecule type" value="Genomic_DNA"/>
</dbReference>
<name>A0A852TWG9_9ACTN</name>
<sequence length="50" mass="5869">MAEERERDEKRNGEKEPGGRRRGLRNAWPSRLLPGIVLLAVRILWDVFQP</sequence>
<organism evidence="2 3">
    <name type="scientific">Spinactinospora alkalitolerans</name>
    <dbReference type="NCBI Taxonomy" id="687207"/>
    <lineage>
        <taxon>Bacteria</taxon>
        <taxon>Bacillati</taxon>
        <taxon>Actinomycetota</taxon>
        <taxon>Actinomycetes</taxon>
        <taxon>Streptosporangiales</taxon>
        <taxon>Nocardiopsidaceae</taxon>
        <taxon>Spinactinospora</taxon>
    </lineage>
</organism>
<evidence type="ECO:0000256" key="1">
    <source>
        <dbReference type="SAM" id="MobiDB-lite"/>
    </source>
</evidence>
<evidence type="ECO:0000313" key="3">
    <source>
        <dbReference type="Proteomes" id="UP000589036"/>
    </source>
</evidence>
<protein>
    <submittedName>
        <fullName evidence="2">Uncharacterized protein</fullName>
    </submittedName>
</protein>
<proteinExistence type="predicted"/>
<dbReference type="RefSeq" id="WP_179644094.1">
    <property type="nucleotide sequence ID" value="NZ_BAAAYY010000016.1"/>
</dbReference>
<dbReference type="AlphaFoldDB" id="A0A852TWG9"/>
<comment type="caution">
    <text evidence="2">The sequence shown here is derived from an EMBL/GenBank/DDBJ whole genome shotgun (WGS) entry which is preliminary data.</text>
</comment>
<keyword evidence="3" id="KW-1185">Reference proteome</keyword>
<accession>A0A852TWG9</accession>